<dbReference type="PANTHER" id="PTHR21521:SF0">
    <property type="entry name" value="AMUN, ISOFORM A"/>
    <property type="match status" value="1"/>
</dbReference>
<feature type="compositionally biased region" description="Gly residues" evidence="1">
    <location>
        <begin position="1"/>
        <end position="14"/>
    </location>
</feature>
<comment type="caution">
    <text evidence="2">The sequence shown here is derived from an EMBL/GenBank/DDBJ whole genome shotgun (WGS) entry which is preliminary data.</text>
</comment>
<keyword evidence="3" id="KW-1185">Reference proteome</keyword>
<dbReference type="Proteomes" id="UP000593571">
    <property type="component" value="Unassembled WGS sequence"/>
</dbReference>
<feature type="region of interest" description="Disordered" evidence="1">
    <location>
        <begin position="276"/>
        <end position="300"/>
    </location>
</feature>
<dbReference type="GO" id="GO:0003824">
    <property type="term" value="F:catalytic activity"/>
    <property type="evidence" value="ECO:0007669"/>
    <property type="project" value="InterPro"/>
</dbReference>
<dbReference type="SUPFAM" id="SSF48150">
    <property type="entry name" value="DNA-glycosylase"/>
    <property type="match status" value="1"/>
</dbReference>
<organism evidence="2 3">
    <name type="scientific">Rousettus aegyptiacus</name>
    <name type="common">Egyptian fruit bat</name>
    <name type="synonym">Pteropus aegyptiacus</name>
    <dbReference type="NCBI Taxonomy" id="9407"/>
    <lineage>
        <taxon>Eukaryota</taxon>
        <taxon>Metazoa</taxon>
        <taxon>Chordata</taxon>
        <taxon>Craniata</taxon>
        <taxon>Vertebrata</taxon>
        <taxon>Euteleostomi</taxon>
        <taxon>Mammalia</taxon>
        <taxon>Eutheria</taxon>
        <taxon>Laurasiatheria</taxon>
        <taxon>Chiroptera</taxon>
        <taxon>Yinpterochiroptera</taxon>
        <taxon>Pteropodoidea</taxon>
        <taxon>Pteropodidae</taxon>
        <taxon>Rousettinae</taxon>
        <taxon>Rousettus</taxon>
    </lineage>
</organism>
<protein>
    <submittedName>
        <fullName evidence="2">Uncharacterized protein</fullName>
    </submittedName>
</protein>
<dbReference type="PANTHER" id="PTHR21521">
    <property type="entry name" value="AMUN, ISOFORM A"/>
    <property type="match status" value="1"/>
</dbReference>
<accession>A0A7J8EZZ7</accession>
<evidence type="ECO:0000313" key="3">
    <source>
        <dbReference type="Proteomes" id="UP000593571"/>
    </source>
</evidence>
<proteinExistence type="predicted"/>
<feature type="region of interest" description="Disordered" evidence="1">
    <location>
        <begin position="1"/>
        <end position="31"/>
    </location>
</feature>
<dbReference type="InterPro" id="IPR011257">
    <property type="entry name" value="DNA_glycosylase"/>
</dbReference>
<reference evidence="2 3" key="1">
    <citation type="journal article" date="2020" name="Nature">
        <title>Six reference-quality genomes reveal evolution of bat adaptations.</title>
        <authorList>
            <person name="Jebb D."/>
            <person name="Huang Z."/>
            <person name="Pippel M."/>
            <person name="Hughes G.M."/>
            <person name="Lavrichenko K."/>
            <person name="Devanna P."/>
            <person name="Winkler S."/>
            <person name="Jermiin L.S."/>
            <person name="Skirmuntt E.C."/>
            <person name="Katzourakis A."/>
            <person name="Burkitt-Gray L."/>
            <person name="Ray D.A."/>
            <person name="Sullivan K.A.M."/>
            <person name="Roscito J.G."/>
            <person name="Kirilenko B.M."/>
            <person name="Davalos L.M."/>
            <person name="Corthals A.P."/>
            <person name="Power M.L."/>
            <person name="Jones G."/>
            <person name="Ransome R.D."/>
            <person name="Dechmann D.K.N."/>
            <person name="Locatelli A.G."/>
            <person name="Puechmaille S.J."/>
            <person name="Fedrigo O."/>
            <person name="Jarvis E.D."/>
            <person name="Hiller M."/>
            <person name="Vernes S.C."/>
            <person name="Myers E.W."/>
            <person name="Teeling E.C."/>
        </authorList>
    </citation>
    <scope>NUCLEOTIDE SEQUENCE [LARGE SCALE GENOMIC DNA]</scope>
    <source>
        <strain evidence="2">MRouAeg1</strain>
        <tissue evidence="2">Muscle</tissue>
    </source>
</reference>
<evidence type="ECO:0000256" key="1">
    <source>
        <dbReference type="SAM" id="MobiDB-lite"/>
    </source>
</evidence>
<dbReference type="AlphaFoldDB" id="A0A7J8EZZ7"/>
<dbReference type="GO" id="GO:0006281">
    <property type="term" value="P:DNA repair"/>
    <property type="evidence" value="ECO:0007669"/>
    <property type="project" value="InterPro"/>
</dbReference>
<sequence length="300" mass="32558">MRLTHCGGGSGSGREGVCAQDNGVSSQEKSRGLVQVAPPLAFGGLSSRSWPNSRPVSCPASPEAQPVNMASARGLWGCEDPSRWAAILARHEEVVRTRSGPLRKLEALDRWYREDLPAAIEGRAEKHVTRDELERLLAWKLARGRFRPRLQQLVATNPPELVVKRSAAAFNLLPDMQAAVTELCTLRGVGPATASAVLAVGAPEVAAFMSDEAVSSVPGLPALQYTLKHYLLYLRQVQERATALNGGSTSGLWTPHRVETALWTWTVGQKLCPHLLPKLSPSSPTPEDSRPSKKRRTQAN</sequence>
<gene>
    <name evidence="2" type="ORF">HJG63_012275</name>
</gene>
<feature type="compositionally biased region" description="Low complexity" evidence="1">
    <location>
        <begin position="276"/>
        <end position="286"/>
    </location>
</feature>
<name>A0A7J8EZZ7_ROUAE</name>
<dbReference type="EMBL" id="JACASE010000008">
    <property type="protein sequence ID" value="KAF6441067.1"/>
    <property type="molecule type" value="Genomic_DNA"/>
</dbReference>
<evidence type="ECO:0000313" key="2">
    <source>
        <dbReference type="EMBL" id="KAF6441067.1"/>
    </source>
</evidence>